<evidence type="ECO:0000256" key="1">
    <source>
        <dbReference type="SAM" id="Phobius"/>
    </source>
</evidence>
<dbReference type="InterPro" id="IPR001285">
    <property type="entry name" value="Synaptophysin/porin"/>
</dbReference>
<feature type="transmembrane region" description="Helical" evidence="1">
    <location>
        <begin position="92"/>
        <end position="118"/>
    </location>
</feature>
<keyword evidence="3" id="KW-1185">Reference proteome</keyword>
<name>A0A8C6Z0C2_NOTPE</name>
<dbReference type="GO" id="GO:0030672">
    <property type="term" value="C:synaptic vesicle membrane"/>
    <property type="evidence" value="ECO:0007669"/>
    <property type="project" value="TreeGrafter"/>
</dbReference>
<dbReference type="PANTHER" id="PTHR10306">
    <property type="entry name" value="SYNAPTOPHYSIN"/>
    <property type="match status" value="1"/>
</dbReference>
<evidence type="ECO:0000313" key="2">
    <source>
        <dbReference type="Ensembl" id="ENSNPEP00000007994.1"/>
    </source>
</evidence>
<organism evidence="2 3">
    <name type="scientific">Nothoprocta perdicaria</name>
    <name type="common">Chilean tinamou</name>
    <name type="synonym">Crypturus perdicarius</name>
    <dbReference type="NCBI Taxonomy" id="30464"/>
    <lineage>
        <taxon>Eukaryota</taxon>
        <taxon>Metazoa</taxon>
        <taxon>Chordata</taxon>
        <taxon>Craniata</taxon>
        <taxon>Vertebrata</taxon>
        <taxon>Euteleostomi</taxon>
        <taxon>Archelosauria</taxon>
        <taxon>Archosauria</taxon>
        <taxon>Dinosauria</taxon>
        <taxon>Saurischia</taxon>
        <taxon>Theropoda</taxon>
        <taxon>Coelurosauria</taxon>
        <taxon>Aves</taxon>
        <taxon>Palaeognathae</taxon>
        <taxon>Tinamiformes</taxon>
        <taxon>Tinamidae</taxon>
        <taxon>Nothoprocta</taxon>
    </lineage>
</organism>
<evidence type="ECO:0000313" key="3">
    <source>
        <dbReference type="Proteomes" id="UP000694420"/>
    </source>
</evidence>
<keyword evidence="1" id="KW-1133">Transmembrane helix</keyword>
<keyword evidence="1" id="KW-0812">Transmembrane</keyword>
<reference evidence="2" key="2">
    <citation type="submission" date="2025-09" db="UniProtKB">
        <authorList>
            <consortium name="Ensembl"/>
        </authorList>
    </citation>
    <scope>IDENTIFICATION</scope>
</reference>
<reference evidence="2" key="1">
    <citation type="submission" date="2025-08" db="UniProtKB">
        <authorList>
            <consortium name="Ensembl"/>
        </authorList>
    </citation>
    <scope>IDENTIFICATION</scope>
</reference>
<dbReference type="Proteomes" id="UP000694420">
    <property type="component" value="Unplaced"/>
</dbReference>
<sequence length="214" mass="22878">MRFYQIAPKKAELAHLGIFSICAFAPCGGFGGSVSFLVSCAGEPNRTVTAAFEYPFRLNRAAFAPSLRGLCNGSVWTSDVHLVGDFSSGAQFFVAVAVLAFLYSLAALGLYVAFLPLYRGGRRLPMAVSDLQGDATTTTTSSSSLAFRAKFGVFGGFDGFWGFFKLIFIAWVDPALVPPPPIGPFWVSVDHRWLVRPGWACSGCPGQGQGQDLG</sequence>
<proteinExistence type="predicted"/>
<feature type="transmembrane region" description="Helical" evidence="1">
    <location>
        <begin position="12"/>
        <end position="38"/>
    </location>
</feature>
<dbReference type="PRINTS" id="PR00220">
    <property type="entry name" value="SYNAPTOPHYSN"/>
</dbReference>
<dbReference type="PANTHER" id="PTHR10306:SF9">
    <property type="entry name" value="SYNAPTOPHYSIN-LIKE PROTEIN 1"/>
    <property type="match status" value="1"/>
</dbReference>
<protein>
    <submittedName>
        <fullName evidence="2">Uncharacterized protein</fullName>
    </submittedName>
</protein>
<dbReference type="Ensembl" id="ENSNPET00000008197.1">
    <property type="protein sequence ID" value="ENSNPEP00000007994.1"/>
    <property type="gene ID" value="ENSNPEG00000006004.1"/>
</dbReference>
<keyword evidence="1" id="KW-0472">Membrane</keyword>
<dbReference type="AlphaFoldDB" id="A0A8C6Z0C2"/>
<accession>A0A8C6Z0C2</accession>
<feature type="transmembrane region" description="Helical" evidence="1">
    <location>
        <begin position="151"/>
        <end position="172"/>
    </location>
</feature>